<evidence type="ECO:0000313" key="3">
    <source>
        <dbReference type="Proteomes" id="UP000006746"/>
    </source>
</evidence>
<dbReference type="eggNOG" id="ENOG502ZIB0">
    <property type="taxonomic scope" value="Bacteria"/>
</dbReference>
<dbReference type="RefSeq" id="WP_008942748.1">
    <property type="nucleotide sequence ID" value="NZ_AMRL01000001.1"/>
</dbReference>
<evidence type="ECO:0000313" key="2">
    <source>
        <dbReference type="EMBL" id="EKE78814.1"/>
    </source>
</evidence>
<sequence length="192" mass="21465">MTPAKAAPASSQRPMRIVSPRLQRLYAMWLRAADGYRMPDPGRIGPLDLADELLNILHVEVVWPENGPENGPDAPPRYRYRTIGMALQRFYGGNPEGKYVDEMPNPLFRRIAGAAYRDVVESRAPTCQTQRFYKDLWFASYERLLLPLSADSDRVTSIIGCIVPKVGVVKDGKESELEPEAGGKASATGMRW</sequence>
<comment type="caution">
    <text evidence="2">The sequence shown here is derived from an EMBL/GenBank/DDBJ whole genome shotgun (WGS) entry which is preliminary data.</text>
</comment>
<feature type="region of interest" description="Disordered" evidence="1">
    <location>
        <begin position="173"/>
        <end position="192"/>
    </location>
</feature>
<dbReference type="STRING" id="1207063.P24_00645"/>
<gene>
    <name evidence="2" type="ORF">P24_00645</name>
</gene>
<dbReference type="Proteomes" id="UP000006746">
    <property type="component" value="Unassembled WGS sequence"/>
</dbReference>
<keyword evidence="3" id="KW-1185">Reference proteome</keyword>
<evidence type="ECO:0008006" key="4">
    <source>
        <dbReference type="Google" id="ProtNLM"/>
    </source>
</evidence>
<accession>K2K7I1</accession>
<proteinExistence type="predicted"/>
<organism evidence="2 3">
    <name type="scientific">Oceanibaculum indicum P24</name>
    <dbReference type="NCBI Taxonomy" id="1207063"/>
    <lineage>
        <taxon>Bacteria</taxon>
        <taxon>Pseudomonadati</taxon>
        <taxon>Pseudomonadota</taxon>
        <taxon>Alphaproteobacteria</taxon>
        <taxon>Rhodospirillales</taxon>
        <taxon>Oceanibaculaceae</taxon>
        <taxon>Oceanibaculum</taxon>
    </lineage>
</organism>
<evidence type="ECO:0000256" key="1">
    <source>
        <dbReference type="SAM" id="MobiDB-lite"/>
    </source>
</evidence>
<name>K2K7I1_9PROT</name>
<dbReference type="AlphaFoldDB" id="K2K7I1"/>
<reference evidence="2 3" key="1">
    <citation type="journal article" date="2012" name="J. Bacteriol.">
        <title>Genome Sequence of Oceanibaculum indicum Type Strain P24.</title>
        <authorList>
            <person name="Lai Q."/>
            <person name="Shao Z."/>
        </authorList>
    </citation>
    <scope>NUCLEOTIDE SEQUENCE [LARGE SCALE GENOMIC DNA]</scope>
    <source>
        <strain evidence="2 3">P24</strain>
    </source>
</reference>
<protein>
    <recommendedName>
        <fullName evidence="4">PAS domain-containing protein</fullName>
    </recommendedName>
</protein>
<dbReference type="EMBL" id="AMRL01000001">
    <property type="protein sequence ID" value="EKE78814.1"/>
    <property type="molecule type" value="Genomic_DNA"/>
</dbReference>